<dbReference type="InterPro" id="IPR018163">
    <property type="entry name" value="Thr/Ala-tRNA-synth_IIc_edit"/>
</dbReference>
<gene>
    <name evidence="8" type="ORF">FRZ44_23380</name>
</gene>
<dbReference type="GO" id="GO:0002161">
    <property type="term" value="F:aminoacyl-tRNA deacylase activity"/>
    <property type="evidence" value="ECO:0007669"/>
    <property type="project" value="UniProtKB-ARBA"/>
</dbReference>
<evidence type="ECO:0000256" key="4">
    <source>
        <dbReference type="ARBA" id="ARBA00022723"/>
    </source>
</evidence>
<dbReference type="InterPro" id="IPR018164">
    <property type="entry name" value="Ala-tRNA-synth_IIc_N"/>
</dbReference>
<comment type="cofactor">
    <cofactor evidence="1">
        <name>Zn(2+)</name>
        <dbReference type="ChEBI" id="CHEBI:29105"/>
    </cofactor>
</comment>
<dbReference type="Proteomes" id="UP000326202">
    <property type="component" value="Chromosome"/>
</dbReference>
<dbReference type="InterPro" id="IPR018165">
    <property type="entry name" value="Ala-tRNA-synth_IIc_core"/>
</dbReference>
<sequence>MTQLVFRDDAYIRSCKAKVLAADANGVLLDRTVFYPMGGGQPGDTGRLRLAGGSEIAVVDAVKGAASDEVLHKLAPGSALPEVGSEVEAVIDWDRRHRLMRMHTCLHLLCAVVIGDVTGGSIGDGKGRLDFNLPEAPDRAAIETALNKLIAEDHPVRPRWITDEELAAKPELVRTMSVKPPSGHGKVRLLEIEGVDLQPCGGTHIARTGEIGPILVGKIENKGKQNRRINLAFADRTA</sequence>
<dbReference type="GO" id="GO:0003676">
    <property type="term" value="F:nucleic acid binding"/>
    <property type="evidence" value="ECO:0007669"/>
    <property type="project" value="InterPro"/>
</dbReference>
<accession>A0A5J6MHT4</accession>
<dbReference type="SUPFAM" id="SSF50447">
    <property type="entry name" value="Translation proteins"/>
    <property type="match status" value="1"/>
</dbReference>
<dbReference type="Pfam" id="PF01411">
    <property type="entry name" value="tRNA-synt_2c"/>
    <property type="match status" value="1"/>
</dbReference>
<evidence type="ECO:0000256" key="2">
    <source>
        <dbReference type="ARBA" id="ARBA00004496"/>
    </source>
</evidence>
<dbReference type="Pfam" id="PF07973">
    <property type="entry name" value="tRNA_SAD"/>
    <property type="match status" value="1"/>
</dbReference>
<dbReference type="GO" id="GO:0046872">
    <property type="term" value="F:metal ion binding"/>
    <property type="evidence" value="ECO:0007669"/>
    <property type="project" value="UniProtKB-KW"/>
</dbReference>
<dbReference type="GO" id="GO:0005524">
    <property type="term" value="F:ATP binding"/>
    <property type="evidence" value="ECO:0007669"/>
    <property type="project" value="InterPro"/>
</dbReference>
<proteinExistence type="predicted"/>
<keyword evidence="9" id="KW-1185">Reference proteome</keyword>
<organism evidence="8 9">
    <name type="scientific">Hypericibacter terrae</name>
    <dbReference type="NCBI Taxonomy" id="2602015"/>
    <lineage>
        <taxon>Bacteria</taxon>
        <taxon>Pseudomonadati</taxon>
        <taxon>Pseudomonadota</taxon>
        <taxon>Alphaproteobacteria</taxon>
        <taxon>Rhodospirillales</taxon>
        <taxon>Dongiaceae</taxon>
        <taxon>Hypericibacter</taxon>
    </lineage>
</organism>
<name>A0A5J6MHT4_9PROT</name>
<evidence type="ECO:0000256" key="1">
    <source>
        <dbReference type="ARBA" id="ARBA00001947"/>
    </source>
</evidence>
<dbReference type="InterPro" id="IPR009000">
    <property type="entry name" value="Transl_B-barrel_sf"/>
</dbReference>
<dbReference type="PANTHER" id="PTHR43462">
    <property type="entry name" value="ALANYL-TRNA EDITING PROTEIN"/>
    <property type="match status" value="1"/>
</dbReference>
<evidence type="ECO:0000256" key="3">
    <source>
        <dbReference type="ARBA" id="ARBA00017959"/>
    </source>
</evidence>
<dbReference type="Gene3D" id="2.40.30.130">
    <property type="match status" value="1"/>
</dbReference>
<keyword evidence="5" id="KW-0862">Zinc</keyword>
<dbReference type="GO" id="GO:0006419">
    <property type="term" value="P:alanyl-tRNA aminoacylation"/>
    <property type="evidence" value="ECO:0007669"/>
    <property type="project" value="InterPro"/>
</dbReference>
<dbReference type="GO" id="GO:0005737">
    <property type="term" value="C:cytoplasm"/>
    <property type="evidence" value="ECO:0007669"/>
    <property type="project" value="UniProtKB-SubCell"/>
</dbReference>
<dbReference type="GO" id="GO:0004813">
    <property type="term" value="F:alanine-tRNA ligase activity"/>
    <property type="evidence" value="ECO:0007669"/>
    <property type="project" value="InterPro"/>
</dbReference>
<evidence type="ECO:0000313" key="9">
    <source>
        <dbReference type="Proteomes" id="UP000326202"/>
    </source>
</evidence>
<dbReference type="AlphaFoldDB" id="A0A5J6MHT4"/>
<evidence type="ECO:0000256" key="6">
    <source>
        <dbReference type="ARBA" id="ARBA00032577"/>
    </source>
</evidence>
<reference evidence="8 9" key="1">
    <citation type="submission" date="2019-08" db="EMBL/GenBank/DDBJ databases">
        <title>Hyperibacter terrae gen. nov., sp. nov. and Hyperibacter viscosus sp. nov., two new members in the family Rhodospirillaceae isolated from the rhizosphere of Hypericum perforatum.</title>
        <authorList>
            <person name="Noviana Z."/>
        </authorList>
    </citation>
    <scope>NUCLEOTIDE SEQUENCE [LARGE SCALE GENOMIC DNA]</scope>
    <source>
        <strain evidence="8 9">R5913</strain>
    </source>
</reference>
<dbReference type="EMBL" id="CP042906">
    <property type="protein sequence ID" value="QEX17042.1"/>
    <property type="molecule type" value="Genomic_DNA"/>
</dbReference>
<dbReference type="SMART" id="SM00863">
    <property type="entry name" value="tRNA_SAD"/>
    <property type="match status" value="1"/>
</dbReference>
<dbReference type="PROSITE" id="PS50860">
    <property type="entry name" value="AA_TRNA_LIGASE_II_ALA"/>
    <property type="match status" value="1"/>
</dbReference>
<dbReference type="RefSeq" id="WP_151177331.1">
    <property type="nucleotide sequence ID" value="NZ_CP042906.1"/>
</dbReference>
<dbReference type="OrthoDB" id="9812949at2"/>
<dbReference type="KEGG" id="htq:FRZ44_23380"/>
<dbReference type="PANTHER" id="PTHR43462:SF1">
    <property type="entry name" value="ALANYL-TRNA EDITING PROTEIN AARSD1"/>
    <property type="match status" value="1"/>
</dbReference>
<comment type="subcellular location">
    <subcellularLocation>
        <location evidence="2">Cytoplasm</location>
    </subcellularLocation>
</comment>
<evidence type="ECO:0000259" key="7">
    <source>
        <dbReference type="PROSITE" id="PS50860"/>
    </source>
</evidence>
<dbReference type="InterPro" id="IPR051335">
    <property type="entry name" value="Alanyl-tRNA_Editing_Enzymes"/>
</dbReference>
<dbReference type="InterPro" id="IPR012947">
    <property type="entry name" value="tRNA_SAD"/>
</dbReference>
<feature type="domain" description="Alanyl-transfer RNA synthetases family profile" evidence="7">
    <location>
        <begin position="1"/>
        <end position="238"/>
    </location>
</feature>
<evidence type="ECO:0000313" key="8">
    <source>
        <dbReference type="EMBL" id="QEX17042.1"/>
    </source>
</evidence>
<dbReference type="SUPFAM" id="SSF55186">
    <property type="entry name" value="ThrRS/AlaRS common domain"/>
    <property type="match status" value="1"/>
</dbReference>
<keyword evidence="4" id="KW-0479">Metal-binding</keyword>
<dbReference type="Gene3D" id="3.30.980.10">
    <property type="entry name" value="Threonyl-trna Synthetase, Chain A, domain 2"/>
    <property type="match status" value="1"/>
</dbReference>
<protein>
    <recommendedName>
        <fullName evidence="3">Alanine--tRNA ligase</fullName>
    </recommendedName>
    <alternativeName>
        <fullName evidence="6">Alanyl-tRNA synthetase</fullName>
    </alternativeName>
</protein>
<evidence type="ECO:0000256" key="5">
    <source>
        <dbReference type="ARBA" id="ARBA00022833"/>
    </source>
</evidence>